<organism evidence="3 4">
    <name type="scientific">Vulgatibacter incomptus</name>
    <dbReference type="NCBI Taxonomy" id="1391653"/>
    <lineage>
        <taxon>Bacteria</taxon>
        <taxon>Pseudomonadati</taxon>
        <taxon>Myxococcota</taxon>
        <taxon>Myxococcia</taxon>
        <taxon>Myxococcales</taxon>
        <taxon>Cystobacterineae</taxon>
        <taxon>Vulgatibacteraceae</taxon>
        <taxon>Vulgatibacter</taxon>
    </lineage>
</organism>
<keyword evidence="3" id="KW-0347">Helicase</keyword>
<sequence>MELARSGSVLGERASPKQVTCRVSSANEPVSRTVVLDIEGTEWSCDCTGRDAVCVHVAAAAIALRQARKAGASLPVAKIEAATVGYRFQRSSAGLVLDRVLVRGGREEPLQTTLSALTSGRIAGPPLMPTAADLEVDVALGSKRHGWFSREVLGPVFDKLDDAADVRLDSETIRLSRERAGVRGKVEDQADGFRLSIEQDPAIVEIFANGVARCGDTLKVVADPPLTGRELDDLRRGLSFGPDRIHELVSEVLPSLRKRIPVDVRTRKLPEVVRLRPRLQLQTEQEGDALSILPSIVYGEPVCARVAGDRLISVGRARCRCATRQRRSASLGSCSRGSPSPPASASCFAEMRRWPSPAGWAPSTPR</sequence>
<reference evidence="3 4" key="1">
    <citation type="submission" date="2015-08" db="EMBL/GenBank/DDBJ databases">
        <authorList>
            <person name="Babu N.S."/>
            <person name="Beckwith C.J."/>
            <person name="Beseler K.G."/>
            <person name="Brison A."/>
            <person name="Carone J.V."/>
            <person name="Caskin T.P."/>
            <person name="Diamond M."/>
            <person name="Durham M.E."/>
            <person name="Foxe J.M."/>
            <person name="Go M."/>
            <person name="Henderson B.A."/>
            <person name="Jones I.B."/>
            <person name="McGettigan J.A."/>
            <person name="Micheletti S.J."/>
            <person name="Nasrallah M.E."/>
            <person name="Ortiz D."/>
            <person name="Piller C.R."/>
            <person name="Privatt S.R."/>
            <person name="Schneider S.L."/>
            <person name="Sharp S."/>
            <person name="Smith T.C."/>
            <person name="Stanton J.D."/>
            <person name="Ullery H.E."/>
            <person name="Wilson R.J."/>
            <person name="Serrano M.G."/>
            <person name="Buck G."/>
            <person name="Lee V."/>
            <person name="Wang Y."/>
            <person name="Carvalho R."/>
            <person name="Voegtly L."/>
            <person name="Shi R."/>
            <person name="Duckworth R."/>
            <person name="Johnson A."/>
            <person name="Loviza R."/>
            <person name="Walstead R."/>
            <person name="Shah Z."/>
            <person name="Kiflezghi M."/>
            <person name="Wade K."/>
            <person name="Ball S.L."/>
            <person name="Bradley K.W."/>
            <person name="Asai D.J."/>
            <person name="Bowman C.A."/>
            <person name="Russell D.A."/>
            <person name="Pope W.H."/>
            <person name="Jacobs-Sera D."/>
            <person name="Hendrix R.W."/>
            <person name="Hatfull G.F."/>
        </authorList>
    </citation>
    <scope>NUCLEOTIDE SEQUENCE [LARGE SCALE GENOMIC DNA]</scope>
    <source>
        <strain evidence="3 4">DSM 27710</strain>
    </source>
</reference>
<evidence type="ECO:0000256" key="1">
    <source>
        <dbReference type="PROSITE-ProRule" id="PRU00325"/>
    </source>
</evidence>
<evidence type="ECO:0000313" key="4">
    <source>
        <dbReference type="Proteomes" id="UP000055590"/>
    </source>
</evidence>
<keyword evidence="1" id="KW-0479">Metal-binding</keyword>
<accession>A0A0K1P969</accession>
<dbReference type="KEGG" id="vin:AKJ08_0439"/>
<evidence type="ECO:0000259" key="2">
    <source>
        <dbReference type="PROSITE" id="PS50966"/>
    </source>
</evidence>
<dbReference type="GO" id="GO:0004386">
    <property type="term" value="F:helicase activity"/>
    <property type="evidence" value="ECO:0007669"/>
    <property type="project" value="UniProtKB-KW"/>
</dbReference>
<dbReference type="GO" id="GO:0008270">
    <property type="term" value="F:zinc ion binding"/>
    <property type="evidence" value="ECO:0007669"/>
    <property type="project" value="UniProtKB-KW"/>
</dbReference>
<dbReference type="InterPro" id="IPR007527">
    <property type="entry name" value="Znf_SWIM"/>
</dbReference>
<keyword evidence="3" id="KW-0547">Nucleotide-binding</keyword>
<keyword evidence="3" id="KW-0067">ATP-binding</keyword>
<proteinExistence type="predicted"/>
<dbReference type="STRING" id="1391653.AKJ08_0439"/>
<evidence type="ECO:0000313" key="3">
    <source>
        <dbReference type="EMBL" id="AKU90052.1"/>
    </source>
</evidence>
<feature type="domain" description="SWIM-type" evidence="2">
    <location>
        <begin position="32"/>
        <end position="65"/>
    </location>
</feature>
<keyword evidence="1" id="KW-0863">Zinc-finger</keyword>
<dbReference type="Proteomes" id="UP000055590">
    <property type="component" value="Chromosome"/>
</dbReference>
<dbReference type="PROSITE" id="PS50966">
    <property type="entry name" value="ZF_SWIM"/>
    <property type="match status" value="1"/>
</dbReference>
<keyword evidence="1" id="KW-0862">Zinc</keyword>
<protein>
    <submittedName>
        <fullName evidence="3">SWI/SNF family helicase</fullName>
    </submittedName>
</protein>
<keyword evidence="3" id="KW-0378">Hydrolase</keyword>
<dbReference type="EMBL" id="CP012332">
    <property type="protein sequence ID" value="AKU90052.1"/>
    <property type="molecule type" value="Genomic_DNA"/>
</dbReference>
<name>A0A0K1P969_9BACT</name>
<dbReference type="AlphaFoldDB" id="A0A0K1P969"/>
<keyword evidence="4" id="KW-1185">Reference proteome</keyword>
<gene>
    <name evidence="3" type="ORF">AKJ08_0439</name>
</gene>